<evidence type="ECO:0000256" key="2">
    <source>
        <dbReference type="ARBA" id="ARBA00022692"/>
    </source>
</evidence>
<keyword evidence="4 5" id="KW-0472">Membrane</keyword>
<evidence type="ECO:0000256" key="3">
    <source>
        <dbReference type="ARBA" id="ARBA00022989"/>
    </source>
</evidence>
<evidence type="ECO:0000256" key="1">
    <source>
        <dbReference type="ARBA" id="ARBA00004127"/>
    </source>
</evidence>
<feature type="transmembrane region" description="Helical" evidence="5">
    <location>
        <begin position="6"/>
        <end position="26"/>
    </location>
</feature>
<evidence type="ECO:0000256" key="5">
    <source>
        <dbReference type="SAM" id="Phobius"/>
    </source>
</evidence>
<gene>
    <name evidence="6" type="ORF">DDE20_18340</name>
</gene>
<evidence type="ECO:0008006" key="8">
    <source>
        <dbReference type="Google" id="ProtNLM"/>
    </source>
</evidence>
<feature type="transmembrane region" description="Helical" evidence="5">
    <location>
        <begin position="82"/>
        <end position="103"/>
    </location>
</feature>
<proteinExistence type="predicted"/>
<dbReference type="Gene3D" id="1.20.120.1630">
    <property type="match status" value="1"/>
</dbReference>
<dbReference type="Proteomes" id="UP000245911">
    <property type="component" value="Unassembled WGS sequence"/>
</dbReference>
<name>A0A2T8HPT3_9RHOB</name>
<evidence type="ECO:0000313" key="7">
    <source>
        <dbReference type="Proteomes" id="UP000245911"/>
    </source>
</evidence>
<keyword evidence="2 5" id="KW-0812">Transmembrane</keyword>
<dbReference type="GO" id="GO:0012505">
    <property type="term" value="C:endomembrane system"/>
    <property type="evidence" value="ECO:0007669"/>
    <property type="project" value="UniProtKB-SubCell"/>
</dbReference>
<dbReference type="AlphaFoldDB" id="A0A2T8HPT3"/>
<comment type="subcellular location">
    <subcellularLocation>
        <location evidence="1">Endomembrane system</location>
        <topology evidence="1">Multi-pass membrane protein</topology>
    </subcellularLocation>
</comment>
<keyword evidence="7" id="KW-1185">Reference proteome</keyword>
<evidence type="ECO:0000256" key="4">
    <source>
        <dbReference type="ARBA" id="ARBA00023136"/>
    </source>
</evidence>
<dbReference type="InterPro" id="IPR007318">
    <property type="entry name" value="Phopholipid_MeTrfase"/>
</dbReference>
<feature type="transmembrane region" description="Helical" evidence="5">
    <location>
        <begin position="124"/>
        <end position="140"/>
    </location>
</feature>
<dbReference type="OrthoDB" id="9811969at2"/>
<keyword evidence="3 5" id="KW-1133">Transmembrane helix</keyword>
<dbReference type="Pfam" id="PF04191">
    <property type="entry name" value="PEMT"/>
    <property type="match status" value="1"/>
</dbReference>
<sequence>MIDLMLSVLPVLALMSSAVLLALAIYQLINPGFSFWPPPEDQPRKKTAFITLFRIVIYGLIFYSMLRIWYTGLPLFAPRTVLAVLFIICGFAIAFGATLALGWGNAFGAKEGLRTEGIFRYSRNPIYIATWIGLAGWALLIPEPIVVASLLNWALLYLAAIFLEERWLAQEYEEKFHDYRASVRRFF</sequence>
<accession>A0A2T8HPT3</accession>
<feature type="transmembrane region" description="Helical" evidence="5">
    <location>
        <begin position="146"/>
        <end position="163"/>
    </location>
</feature>
<feature type="transmembrane region" description="Helical" evidence="5">
    <location>
        <begin position="47"/>
        <end position="70"/>
    </location>
</feature>
<comment type="caution">
    <text evidence="6">The sequence shown here is derived from an EMBL/GenBank/DDBJ whole genome shotgun (WGS) entry which is preliminary data.</text>
</comment>
<organism evidence="6 7">
    <name type="scientific">Pararhodobacter oceanensis</name>
    <dbReference type="NCBI Taxonomy" id="2172121"/>
    <lineage>
        <taxon>Bacteria</taxon>
        <taxon>Pseudomonadati</taxon>
        <taxon>Pseudomonadota</taxon>
        <taxon>Alphaproteobacteria</taxon>
        <taxon>Rhodobacterales</taxon>
        <taxon>Paracoccaceae</taxon>
        <taxon>Pararhodobacter</taxon>
    </lineage>
</organism>
<reference evidence="6 7" key="1">
    <citation type="submission" date="2018-04" db="EMBL/GenBank/DDBJ databases">
        <title>Pararhodobacter oceanense sp. nov., isolated from marine intertidal sediment.</title>
        <authorList>
            <person name="Wang X.-L."/>
            <person name="Du Z.-J."/>
        </authorList>
    </citation>
    <scope>NUCLEOTIDE SEQUENCE [LARGE SCALE GENOMIC DNA]</scope>
    <source>
        <strain evidence="6 7">AM505</strain>
    </source>
</reference>
<evidence type="ECO:0000313" key="6">
    <source>
        <dbReference type="EMBL" id="PVH27292.1"/>
    </source>
</evidence>
<dbReference type="EMBL" id="QDKM01000017">
    <property type="protein sequence ID" value="PVH27292.1"/>
    <property type="molecule type" value="Genomic_DNA"/>
</dbReference>
<protein>
    <recommendedName>
        <fullName evidence="8">Isoprenylcysteine carboxylmethyltransferase family protein</fullName>
    </recommendedName>
</protein>